<feature type="transmembrane region" description="Helical" evidence="6">
    <location>
        <begin position="539"/>
        <end position="559"/>
    </location>
</feature>
<keyword evidence="2 6" id="KW-0812">Transmembrane</keyword>
<keyword evidence="4 6" id="KW-0472">Membrane</keyword>
<dbReference type="Gene3D" id="1.20.1250.20">
    <property type="entry name" value="MFS general substrate transporter like domains"/>
    <property type="match status" value="2"/>
</dbReference>
<feature type="transmembrane region" description="Helical" evidence="6">
    <location>
        <begin position="509"/>
        <end position="533"/>
    </location>
</feature>
<dbReference type="Proteomes" id="UP001552427">
    <property type="component" value="Unassembled WGS sequence"/>
</dbReference>
<dbReference type="InterPro" id="IPR011701">
    <property type="entry name" value="MFS"/>
</dbReference>
<dbReference type="PANTHER" id="PTHR23527:SF1">
    <property type="entry name" value="BLL3282 PROTEIN"/>
    <property type="match status" value="1"/>
</dbReference>
<evidence type="ECO:0000256" key="5">
    <source>
        <dbReference type="SAM" id="MobiDB-lite"/>
    </source>
</evidence>
<feature type="transmembrane region" description="Helical" evidence="6">
    <location>
        <begin position="106"/>
        <end position="122"/>
    </location>
</feature>
<proteinExistence type="predicted"/>
<dbReference type="PANTHER" id="PTHR23527">
    <property type="entry name" value="BLL3282 PROTEIN"/>
    <property type="match status" value="1"/>
</dbReference>
<feature type="compositionally biased region" description="Pro residues" evidence="5">
    <location>
        <begin position="332"/>
        <end position="346"/>
    </location>
</feature>
<evidence type="ECO:0000313" key="9">
    <source>
        <dbReference type="Proteomes" id="UP001552427"/>
    </source>
</evidence>
<evidence type="ECO:0000313" key="8">
    <source>
        <dbReference type="EMBL" id="MEV4286666.1"/>
    </source>
</evidence>
<evidence type="ECO:0000256" key="2">
    <source>
        <dbReference type="ARBA" id="ARBA00022692"/>
    </source>
</evidence>
<dbReference type="PROSITE" id="PS50850">
    <property type="entry name" value="MFS"/>
    <property type="match status" value="1"/>
</dbReference>
<feature type="compositionally biased region" description="Basic and acidic residues" evidence="5">
    <location>
        <begin position="297"/>
        <end position="307"/>
    </location>
</feature>
<feature type="compositionally biased region" description="Low complexity" evidence="5">
    <location>
        <begin position="347"/>
        <end position="362"/>
    </location>
</feature>
<comment type="subcellular location">
    <subcellularLocation>
        <location evidence="1">Cell membrane</location>
        <topology evidence="1">Multi-pass membrane protein</topology>
    </subcellularLocation>
</comment>
<sequence length="568" mass="58173">MTKPVPTDPPAGSSPTPALASRETVDAGSAVWHADRYRWVVLAAATFTQAASGFFVQGIGAMGVHLRHDLDLSAAQLGLLLSAAQLAPLAGLLVAGELLDRYDERWVVGAGACVVAASLAVGSLAPGYAALLLVLLVVGAGYSTVQPGGSKSVASWFDTSRRGLAMGVRQAGLPLGGVLAAAVLPALAASAGWRATLVVGAAVASLGAITFTAFCRRPPLPPTNPQTDIHAHTPTDTQPQTPPQIHAHTPTGIRPHADTQAQTLADIHARTSTDINAHADTHITHSHIHITHNRTHIDTQARTHAATEARAGTSTSGGGTTGDGTSTSAGDLPPPSPEPRPGPRPTGRPGSRSRASESSGRLRLLREPAMVRILVSGTSLVAVHSGIGALTVLHLHETASLAPGTAALVFVAVQAAGAAGRICLAAWSDRSRSGTSADRHRRFNRSGRYSSVLACLVAVIVGLVALATPAGQSPVAASLLFVWLGFFGIGWYGPWVAHLAESAPPGRTGFALGSAMAINQIAIILTPPALGLLKDVSHGFAPSWGLLAALSAVALALTVRSPNPRPRP</sequence>
<evidence type="ECO:0000256" key="4">
    <source>
        <dbReference type="ARBA" id="ARBA00023136"/>
    </source>
</evidence>
<dbReference type="RefSeq" id="WP_364449044.1">
    <property type="nucleotide sequence ID" value="NZ_JBFARM010000004.1"/>
</dbReference>
<evidence type="ECO:0000259" key="7">
    <source>
        <dbReference type="PROSITE" id="PS50850"/>
    </source>
</evidence>
<feature type="domain" description="Major facilitator superfamily (MFS) profile" evidence="7">
    <location>
        <begin position="38"/>
        <end position="566"/>
    </location>
</feature>
<evidence type="ECO:0000256" key="1">
    <source>
        <dbReference type="ARBA" id="ARBA00004651"/>
    </source>
</evidence>
<feature type="transmembrane region" description="Helical" evidence="6">
    <location>
        <begin position="39"/>
        <end position="62"/>
    </location>
</feature>
<dbReference type="InterPro" id="IPR036259">
    <property type="entry name" value="MFS_trans_sf"/>
</dbReference>
<organism evidence="8 9">
    <name type="scientific">Nonomuraea bangladeshensis</name>
    <dbReference type="NCBI Taxonomy" id="404385"/>
    <lineage>
        <taxon>Bacteria</taxon>
        <taxon>Bacillati</taxon>
        <taxon>Actinomycetota</taxon>
        <taxon>Actinomycetes</taxon>
        <taxon>Streptosporangiales</taxon>
        <taxon>Streptosporangiaceae</taxon>
        <taxon>Nonomuraea</taxon>
    </lineage>
</organism>
<feature type="transmembrane region" description="Helical" evidence="6">
    <location>
        <begin position="371"/>
        <end position="395"/>
    </location>
</feature>
<dbReference type="Pfam" id="PF07690">
    <property type="entry name" value="MFS_1"/>
    <property type="match status" value="1"/>
</dbReference>
<feature type="transmembrane region" description="Helical" evidence="6">
    <location>
        <begin position="74"/>
        <end position="94"/>
    </location>
</feature>
<feature type="transmembrane region" description="Helical" evidence="6">
    <location>
        <begin position="475"/>
        <end position="497"/>
    </location>
</feature>
<feature type="region of interest" description="Disordered" evidence="5">
    <location>
        <begin position="1"/>
        <end position="22"/>
    </location>
</feature>
<keyword evidence="3 6" id="KW-1133">Transmembrane helix</keyword>
<accession>A0ABV3H2A0</accession>
<dbReference type="EMBL" id="JBFARM010000004">
    <property type="protein sequence ID" value="MEV4286666.1"/>
    <property type="molecule type" value="Genomic_DNA"/>
</dbReference>
<dbReference type="SUPFAM" id="SSF103473">
    <property type="entry name" value="MFS general substrate transporter"/>
    <property type="match status" value="1"/>
</dbReference>
<feature type="transmembrane region" description="Helical" evidence="6">
    <location>
        <begin position="449"/>
        <end position="469"/>
    </location>
</feature>
<dbReference type="InterPro" id="IPR020846">
    <property type="entry name" value="MFS_dom"/>
</dbReference>
<gene>
    <name evidence="8" type="ORF">AB0K40_14280</name>
</gene>
<feature type="region of interest" description="Disordered" evidence="5">
    <location>
        <begin position="219"/>
        <end position="255"/>
    </location>
</feature>
<feature type="transmembrane region" description="Helical" evidence="6">
    <location>
        <begin position="171"/>
        <end position="189"/>
    </location>
</feature>
<feature type="transmembrane region" description="Helical" evidence="6">
    <location>
        <begin position="195"/>
        <end position="215"/>
    </location>
</feature>
<keyword evidence="9" id="KW-1185">Reference proteome</keyword>
<feature type="region of interest" description="Disordered" evidence="5">
    <location>
        <begin position="297"/>
        <end position="362"/>
    </location>
</feature>
<feature type="transmembrane region" description="Helical" evidence="6">
    <location>
        <begin position="128"/>
        <end position="145"/>
    </location>
</feature>
<name>A0ABV3H2A0_9ACTN</name>
<dbReference type="InterPro" id="IPR052952">
    <property type="entry name" value="MFS-Transporter"/>
</dbReference>
<evidence type="ECO:0000256" key="3">
    <source>
        <dbReference type="ARBA" id="ARBA00022989"/>
    </source>
</evidence>
<comment type="caution">
    <text evidence="8">The sequence shown here is derived from an EMBL/GenBank/DDBJ whole genome shotgun (WGS) entry which is preliminary data.</text>
</comment>
<feature type="transmembrane region" description="Helical" evidence="6">
    <location>
        <begin position="407"/>
        <end position="428"/>
    </location>
</feature>
<reference evidence="8 9" key="1">
    <citation type="submission" date="2024-06" db="EMBL/GenBank/DDBJ databases">
        <title>The Natural Products Discovery Center: Release of the First 8490 Sequenced Strains for Exploring Actinobacteria Biosynthetic Diversity.</title>
        <authorList>
            <person name="Kalkreuter E."/>
            <person name="Kautsar S.A."/>
            <person name="Yang D."/>
            <person name="Bader C.D."/>
            <person name="Teijaro C.N."/>
            <person name="Fluegel L."/>
            <person name="Davis C.M."/>
            <person name="Simpson J.R."/>
            <person name="Lauterbach L."/>
            <person name="Steele A.D."/>
            <person name="Gui C."/>
            <person name="Meng S."/>
            <person name="Li G."/>
            <person name="Viehrig K."/>
            <person name="Ye F."/>
            <person name="Su P."/>
            <person name="Kiefer A.F."/>
            <person name="Nichols A."/>
            <person name="Cepeda A.J."/>
            <person name="Yan W."/>
            <person name="Fan B."/>
            <person name="Jiang Y."/>
            <person name="Adhikari A."/>
            <person name="Zheng C.-J."/>
            <person name="Schuster L."/>
            <person name="Cowan T.M."/>
            <person name="Smanski M.J."/>
            <person name="Chevrette M.G."/>
            <person name="De Carvalho L.P.S."/>
            <person name="Shen B."/>
        </authorList>
    </citation>
    <scope>NUCLEOTIDE SEQUENCE [LARGE SCALE GENOMIC DNA]</scope>
    <source>
        <strain evidence="8 9">NPDC049574</strain>
    </source>
</reference>
<protein>
    <submittedName>
        <fullName evidence="8">MFS transporter</fullName>
    </submittedName>
</protein>
<evidence type="ECO:0000256" key="6">
    <source>
        <dbReference type="SAM" id="Phobius"/>
    </source>
</evidence>